<organism evidence="2 3">
    <name type="scientific">Cerrena zonata</name>
    <dbReference type="NCBI Taxonomy" id="2478898"/>
    <lineage>
        <taxon>Eukaryota</taxon>
        <taxon>Fungi</taxon>
        <taxon>Dikarya</taxon>
        <taxon>Basidiomycota</taxon>
        <taxon>Agaricomycotina</taxon>
        <taxon>Agaricomycetes</taxon>
        <taxon>Polyporales</taxon>
        <taxon>Cerrenaceae</taxon>
        <taxon>Cerrena</taxon>
    </lineage>
</organism>
<dbReference type="AlphaFoldDB" id="A0AAW0GLM4"/>
<feature type="region of interest" description="Disordered" evidence="1">
    <location>
        <begin position="1"/>
        <end position="184"/>
    </location>
</feature>
<evidence type="ECO:0000256" key="1">
    <source>
        <dbReference type="SAM" id="MobiDB-lite"/>
    </source>
</evidence>
<feature type="compositionally biased region" description="Polar residues" evidence="1">
    <location>
        <begin position="91"/>
        <end position="108"/>
    </location>
</feature>
<protein>
    <submittedName>
        <fullName evidence="2">Uncharacterized protein</fullName>
    </submittedName>
</protein>
<gene>
    <name evidence="2" type="ORF">QCA50_003101</name>
</gene>
<keyword evidence="3" id="KW-1185">Reference proteome</keyword>
<dbReference type="Proteomes" id="UP001385951">
    <property type="component" value="Unassembled WGS sequence"/>
</dbReference>
<dbReference type="EMBL" id="JASBNA010000003">
    <property type="protein sequence ID" value="KAK7693532.1"/>
    <property type="molecule type" value="Genomic_DNA"/>
</dbReference>
<proteinExistence type="predicted"/>
<accession>A0AAW0GLM4</accession>
<evidence type="ECO:0000313" key="2">
    <source>
        <dbReference type="EMBL" id="KAK7693532.1"/>
    </source>
</evidence>
<feature type="compositionally biased region" description="Polar residues" evidence="1">
    <location>
        <begin position="238"/>
        <end position="251"/>
    </location>
</feature>
<feature type="compositionally biased region" description="Basic and acidic residues" evidence="1">
    <location>
        <begin position="18"/>
        <end position="28"/>
    </location>
</feature>
<name>A0AAW0GLM4_9APHY</name>
<reference evidence="2 3" key="1">
    <citation type="submission" date="2022-09" db="EMBL/GenBank/DDBJ databases">
        <authorList>
            <person name="Palmer J.M."/>
        </authorList>
    </citation>
    <scope>NUCLEOTIDE SEQUENCE [LARGE SCALE GENOMIC DNA]</scope>
    <source>
        <strain evidence="2 3">DSM 7382</strain>
    </source>
</reference>
<sequence>MRPRRVEGLQIEIQQSRESQHHQYEPSEARNANGKRRMTDAHHPNNGIRSFSSPRSVTTPLGPDRLTLPPKHSRPPSYAQQHVNSDDSLYHHSQSRQVDMQNMSNERPGSSRFAKQFSYNPPPTQLMDPNHVPDMSRNPTHSSRPATFLSSSNSNHNPRLGSVPPPSAKKMPPPPPPRVAKAPPQLERSHLTNNLSPQQIFSTGPTSLRTQSFSEAPRSNHFLPSSRNNHLVQNEQAIKTHQDSSTPSSNRFAIPPTPQLGSRTASLAQGWNGGQRHPFMPKSG</sequence>
<feature type="compositionally biased region" description="Polar residues" evidence="1">
    <location>
        <begin position="259"/>
        <end position="269"/>
    </location>
</feature>
<comment type="caution">
    <text evidence="2">The sequence shown here is derived from an EMBL/GenBank/DDBJ whole genome shotgun (WGS) entry which is preliminary data.</text>
</comment>
<feature type="region of interest" description="Disordered" evidence="1">
    <location>
        <begin position="238"/>
        <end position="284"/>
    </location>
</feature>
<feature type="compositionally biased region" description="Pro residues" evidence="1">
    <location>
        <begin position="163"/>
        <end position="178"/>
    </location>
</feature>
<feature type="compositionally biased region" description="Polar residues" evidence="1">
    <location>
        <begin position="137"/>
        <end position="157"/>
    </location>
</feature>
<feature type="compositionally biased region" description="Polar residues" evidence="1">
    <location>
        <begin position="47"/>
        <end position="59"/>
    </location>
</feature>
<evidence type="ECO:0000313" key="3">
    <source>
        <dbReference type="Proteomes" id="UP001385951"/>
    </source>
</evidence>